<evidence type="ECO:0000256" key="2">
    <source>
        <dbReference type="SAM" id="SignalP"/>
    </source>
</evidence>
<gene>
    <name evidence="4" type="ORF">SOIL9_46510</name>
</gene>
<dbReference type="RefSeq" id="WP_162667849.1">
    <property type="nucleotide sequence ID" value="NZ_LR593886.1"/>
</dbReference>
<dbReference type="Proteomes" id="UP000464178">
    <property type="component" value="Chromosome"/>
</dbReference>
<proteinExistence type="predicted"/>
<reference evidence="4 5" key="1">
    <citation type="submission" date="2019-05" db="EMBL/GenBank/DDBJ databases">
        <authorList>
            <consortium name="Science for Life Laboratories"/>
        </authorList>
    </citation>
    <scope>NUCLEOTIDE SEQUENCE [LARGE SCALE GENOMIC DNA]</scope>
    <source>
        <strain evidence="4">Soil9</strain>
    </source>
</reference>
<evidence type="ECO:0000259" key="3">
    <source>
        <dbReference type="Pfam" id="PF12702"/>
    </source>
</evidence>
<organism evidence="4 5">
    <name type="scientific">Gemmata massiliana</name>
    <dbReference type="NCBI Taxonomy" id="1210884"/>
    <lineage>
        <taxon>Bacteria</taxon>
        <taxon>Pseudomonadati</taxon>
        <taxon>Planctomycetota</taxon>
        <taxon>Planctomycetia</taxon>
        <taxon>Gemmatales</taxon>
        <taxon>Gemmataceae</taxon>
        <taxon>Gemmata</taxon>
    </lineage>
</organism>
<feature type="domain" description="Lipocalin-like" evidence="3">
    <location>
        <begin position="28"/>
        <end position="118"/>
    </location>
</feature>
<dbReference type="Pfam" id="PF12702">
    <property type="entry name" value="Lipocalin_3"/>
    <property type="match status" value="1"/>
</dbReference>
<feature type="chain" id="PRO_5027111682" evidence="2">
    <location>
        <begin position="20"/>
        <end position="122"/>
    </location>
</feature>
<dbReference type="NCBIfam" id="TIGR03066">
    <property type="entry name" value="Gem_osc_para_1"/>
    <property type="match status" value="1"/>
</dbReference>
<keyword evidence="2" id="KW-0732">Signal</keyword>
<accession>A0A6P2CVY9</accession>
<evidence type="ECO:0000313" key="4">
    <source>
        <dbReference type="EMBL" id="VTR93063.1"/>
    </source>
</evidence>
<dbReference type="EMBL" id="LR593886">
    <property type="protein sequence ID" value="VTR93063.1"/>
    <property type="molecule type" value="Genomic_DNA"/>
</dbReference>
<name>A0A6P2CVY9_9BACT</name>
<feature type="region of interest" description="Disordered" evidence="1">
    <location>
        <begin position="102"/>
        <end position="122"/>
    </location>
</feature>
<evidence type="ECO:0000256" key="1">
    <source>
        <dbReference type="SAM" id="MobiDB-lite"/>
    </source>
</evidence>
<keyword evidence="5" id="KW-1185">Reference proteome</keyword>
<evidence type="ECO:0000313" key="5">
    <source>
        <dbReference type="Proteomes" id="UP000464178"/>
    </source>
</evidence>
<dbReference type="AlphaFoldDB" id="A0A6P2CVY9"/>
<feature type="signal peptide" evidence="2">
    <location>
        <begin position="1"/>
        <end position="19"/>
    </location>
</feature>
<sequence>MRTLLGLGIVLAVAFGTHAADEKKIDAMKLIGKWEPVKPKKGEELVMEFTKDGKLIVTGSMGEKALKIEGTYKLEGDKLSFVLKFMGDEIKQTVTITKLTDDELEGTDPANKTEAFKKVKPK</sequence>
<dbReference type="InterPro" id="IPR024311">
    <property type="entry name" value="Lipocalin-like"/>
</dbReference>
<protein>
    <submittedName>
        <fullName evidence="4">: Lipocalin_3</fullName>
    </submittedName>
</protein>
<dbReference type="KEGG" id="gms:SOIL9_46510"/>